<dbReference type="InterPro" id="IPR000086">
    <property type="entry name" value="NUDIX_hydrolase_dom"/>
</dbReference>
<dbReference type="PaxDb" id="35128-Thaps6258"/>
<dbReference type="Proteomes" id="UP000001449">
    <property type="component" value="Chromosome 6"/>
</dbReference>
<feature type="domain" description="Nudix hydrolase" evidence="1">
    <location>
        <begin position="88"/>
        <end position="248"/>
    </location>
</feature>
<dbReference type="CDD" id="cd04692">
    <property type="entry name" value="NUDIX_Hydrolase"/>
    <property type="match status" value="1"/>
</dbReference>
<dbReference type="EMBL" id="CM000643">
    <property type="protein sequence ID" value="EED91603.1"/>
    <property type="molecule type" value="Genomic_DNA"/>
</dbReference>
<dbReference type="HOGENOM" id="CLU_1075556_0_0_1"/>
<dbReference type="InterPro" id="IPR015797">
    <property type="entry name" value="NUDIX_hydrolase-like_dom_sf"/>
</dbReference>
<dbReference type="GO" id="GO:0004452">
    <property type="term" value="F:isopentenyl-diphosphate delta-isomerase activity"/>
    <property type="evidence" value="ECO:0000318"/>
    <property type="project" value="GO_Central"/>
</dbReference>
<dbReference type="GO" id="GO:0005737">
    <property type="term" value="C:cytoplasm"/>
    <property type="evidence" value="ECO:0000318"/>
    <property type="project" value="GO_Central"/>
</dbReference>
<dbReference type="STRING" id="35128.B8C612"/>
<keyword evidence="3" id="KW-1185">Reference proteome</keyword>
<dbReference type="AlphaFoldDB" id="B8C612"/>
<proteinExistence type="predicted"/>
<dbReference type="RefSeq" id="XP_002291496.1">
    <property type="nucleotide sequence ID" value="XM_002291460.1"/>
</dbReference>
<dbReference type="Gene3D" id="3.90.79.10">
    <property type="entry name" value="Nucleoside Triphosphate Pyrophosphohydrolase"/>
    <property type="match status" value="1"/>
</dbReference>
<evidence type="ECO:0000313" key="2">
    <source>
        <dbReference type="EMBL" id="EED91603.1"/>
    </source>
</evidence>
<dbReference type="Pfam" id="PF00293">
    <property type="entry name" value="NUDIX"/>
    <property type="match status" value="1"/>
</dbReference>
<organism evidence="2 3">
    <name type="scientific">Thalassiosira pseudonana</name>
    <name type="common">Marine diatom</name>
    <name type="synonym">Cyclotella nana</name>
    <dbReference type="NCBI Taxonomy" id="35128"/>
    <lineage>
        <taxon>Eukaryota</taxon>
        <taxon>Sar</taxon>
        <taxon>Stramenopiles</taxon>
        <taxon>Ochrophyta</taxon>
        <taxon>Bacillariophyta</taxon>
        <taxon>Coscinodiscophyceae</taxon>
        <taxon>Thalassiosirophycidae</taxon>
        <taxon>Thalassiosirales</taxon>
        <taxon>Thalassiosiraceae</taxon>
        <taxon>Thalassiosira</taxon>
    </lineage>
</organism>
<reference evidence="2 3" key="1">
    <citation type="journal article" date="2004" name="Science">
        <title>The genome of the diatom Thalassiosira pseudonana: ecology, evolution, and metabolism.</title>
        <authorList>
            <person name="Armbrust E.V."/>
            <person name="Berges J.A."/>
            <person name="Bowler C."/>
            <person name="Green B.R."/>
            <person name="Martinez D."/>
            <person name="Putnam N.H."/>
            <person name="Zhou S."/>
            <person name="Allen A.E."/>
            <person name="Apt K.E."/>
            <person name="Bechner M."/>
            <person name="Brzezinski M.A."/>
            <person name="Chaal B.K."/>
            <person name="Chiovitti A."/>
            <person name="Davis A.K."/>
            <person name="Demarest M.S."/>
            <person name="Detter J.C."/>
            <person name="Glavina T."/>
            <person name="Goodstein D."/>
            <person name="Hadi M.Z."/>
            <person name="Hellsten U."/>
            <person name="Hildebrand M."/>
            <person name="Jenkins B.D."/>
            <person name="Jurka J."/>
            <person name="Kapitonov V.V."/>
            <person name="Kroger N."/>
            <person name="Lau W.W."/>
            <person name="Lane T.W."/>
            <person name="Larimer F.W."/>
            <person name="Lippmeier J.C."/>
            <person name="Lucas S."/>
            <person name="Medina M."/>
            <person name="Montsant A."/>
            <person name="Obornik M."/>
            <person name="Parker M.S."/>
            <person name="Palenik B."/>
            <person name="Pazour G.J."/>
            <person name="Richardson P.M."/>
            <person name="Rynearson T.A."/>
            <person name="Saito M.A."/>
            <person name="Schwartz D.C."/>
            <person name="Thamatrakoln K."/>
            <person name="Valentin K."/>
            <person name="Vardi A."/>
            <person name="Wilkerson F.P."/>
            <person name="Rokhsar D.S."/>
        </authorList>
    </citation>
    <scope>NUCLEOTIDE SEQUENCE [LARGE SCALE GENOMIC DNA]</scope>
    <source>
        <strain evidence="2 3">CCMP1335</strain>
    </source>
</reference>
<reference evidence="2 3" key="2">
    <citation type="journal article" date="2008" name="Nature">
        <title>The Phaeodactylum genome reveals the evolutionary history of diatom genomes.</title>
        <authorList>
            <person name="Bowler C."/>
            <person name="Allen A.E."/>
            <person name="Badger J.H."/>
            <person name="Grimwood J."/>
            <person name="Jabbari K."/>
            <person name="Kuo A."/>
            <person name="Maheswari U."/>
            <person name="Martens C."/>
            <person name="Maumus F."/>
            <person name="Otillar R.P."/>
            <person name="Rayko E."/>
            <person name="Salamov A."/>
            <person name="Vandepoele K."/>
            <person name="Beszteri B."/>
            <person name="Gruber A."/>
            <person name="Heijde M."/>
            <person name="Katinka M."/>
            <person name="Mock T."/>
            <person name="Valentin K."/>
            <person name="Verret F."/>
            <person name="Berges J.A."/>
            <person name="Brownlee C."/>
            <person name="Cadoret J.P."/>
            <person name="Chiovitti A."/>
            <person name="Choi C.J."/>
            <person name="Coesel S."/>
            <person name="De Martino A."/>
            <person name="Detter J.C."/>
            <person name="Durkin C."/>
            <person name="Falciatore A."/>
            <person name="Fournet J."/>
            <person name="Haruta M."/>
            <person name="Huysman M.J."/>
            <person name="Jenkins B.D."/>
            <person name="Jiroutova K."/>
            <person name="Jorgensen R.E."/>
            <person name="Joubert Y."/>
            <person name="Kaplan A."/>
            <person name="Kroger N."/>
            <person name="Kroth P.G."/>
            <person name="La Roche J."/>
            <person name="Lindquist E."/>
            <person name="Lommer M."/>
            <person name="Martin-Jezequel V."/>
            <person name="Lopez P.J."/>
            <person name="Lucas S."/>
            <person name="Mangogna M."/>
            <person name="McGinnis K."/>
            <person name="Medlin L.K."/>
            <person name="Montsant A."/>
            <person name="Oudot-Le Secq M.P."/>
            <person name="Napoli C."/>
            <person name="Obornik M."/>
            <person name="Parker M.S."/>
            <person name="Petit J.L."/>
            <person name="Porcel B.M."/>
            <person name="Poulsen N."/>
            <person name="Robison M."/>
            <person name="Rychlewski L."/>
            <person name="Rynearson T.A."/>
            <person name="Schmutz J."/>
            <person name="Shapiro H."/>
            <person name="Siaut M."/>
            <person name="Stanley M."/>
            <person name="Sussman M.R."/>
            <person name="Taylor A.R."/>
            <person name="Vardi A."/>
            <person name="von Dassow P."/>
            <person name="Vyverman W."/>
            <person name="Willis A."/>
            <person name="Wyrwicz L.S."/>
            <person name="Rokhsar D.S."/>
            <person name="Weissenbach J."/>
            <person name="Armbrust E.V."/>
            <person name="Green B.R."/>
            <person name="Van de Peer Y."/>
            <person name="Grigoriev I.V."/>
        </authorList>
    </citation>
    <scope>NUCLEOTIDE SEQUENCE [LARGE SCALE GENOMIC DNA]</scope>
    <source>
        <strain evidence="2 3">CCMP1335</strain>
    </source>
</reference>
<name>B8C612_THAPS</name>
<evidence type="ECO:0000259" key="1">
    <source>
        <dbReference type="PROSITE" id="PS51462"/>
    </source>
</evidence>
<sequence length="259" mass="29474">MQGIVTNNQTLDICPRPASSSLMSASEELDTNFNFAQSQSELFDVYPQPPSQLKFNSIITSEWGDVYYPSPKPTGEIKERGRIHKDGIWHRSVQVWVVQKDECNNDVRVLLQRRSKYKDTHPNLLDVSCAGHVNSGDDILQSTMRELEEELGGNGCIREYYSIEDIQQSKAFIGTSSIKGSTAKFGTFHCQEYQDVFILWWKQDVPLETRLFAPLVHEEVAGFEILSGKKMIRRLRDSDEELVPRSTEYVNALEAAFGC</sequence>
<gene>
    <name evidence="2" type="ORF">THAPSDRAFT_6258</name>
</gene>
<dbReference type="PANTHER" id="PTHR10885:SF20">
    <property type="entry name" value="NUDIX HYDROLASE DOMAIN-CONTAINING PROTEIN"/>
    <property type="match status" value="1"/>
</dbReference>
<dbReference type="GeneID" id="7445984"/>
<dbReference type="PANTHER" id="PTHR10885">
    <property type="entry name" value="ISOPENTENYL-DIPHOSPHATE DELTA-ISOMERASE"/>
    <property type="match status" value="1"/>
</dbReference>
<dbReference type="KEGG" id="tps:THAPSDRAFT_6258"/>
<evidence type="ECO:0000313" key="3">
    <source>
        <dbReference type="Proteomes" id="UP000001449"/>
    </source>
</evidence>
<dbReference type="GO" id="GO:0009240">
    <property type="term" value="P:isopentenyl diphosphate biosynthetic process"/>
    <property type="evidence" value="ECO:0000318"/>
    <property type="project" value="GO_Central"/>
</dbReference>
<dbReference type="PROSITE" id="PS51462">
    <property type="entry name" value="NUDIX"/>
    <property type="match status" value="1"/>
</dbReference>
<accession>B8C612</accession>
<dbReference type="SUPFAM" id="SSF55811">
    <property type="entry name" value="Nudix"/>
    <property type="match status" value="1"/>
</dbReference>
<protein>
    <recommendedName>
        <fullName evidence="1">Nudix hydrolase domain-containing protein</fullName>
    </recommendedName>
</protein>
<dbReference type="InParanoid" id="B8C612"/>